<evidence type="ECO:0000313" key="3">
    <source>
        <dbReference type="EMBL" id="SDU71262.1"/>
    </source>
</evidence>
<evidence type="ECO:0000256" key="1">
    <source>
        <dbReference type="ARBA" id="ARBA00006817"/>
    </source>
</evidence>
<proteinExistence type="inferred from homology"/>
<keyword evidence="4" id="KW-1185">Reference proteome</keyword>
<organism evidence="3 4">
    <name type="scientific">Jiangella alkaliphila</name>
    <dbReference type="NCBI Taxonomy" id="419479"/>
    <lineage>
        <taxon>Bacteria</taxon>
        <taxon>Bacillati</taxon>
        <taxon>Actinomycetota</taxon>
        <taxon>Actinomycetes</taxon>
        <taxon>Jiangellales</taxon>
        <taxon>Jiangellaceae</taxon>
        <taxon>Jiangella</taxon>
    </lineage>
</organism>
<dbReference type="SUPFAM" id="SSF55961">
    <property type="entry name" value="Bet v1-like"/>
    <property type="match status" value="1"/>
</dbReference>
<dbReference type="EMBL" id="LT629791">
    <property type="protein sequence ID" value="SDU71262.1"/>
    <property type="molecule type" value="Genomic_DNA"/>
</dbReference>
<evidence type="ECO:0000259" key="2">
    <source>
        <dbReference type="Pfam" id="PF08327"/>
    </source>
</evidence>
<reference evidence="4" key="1">
    <citation type="submission" date="2016-10" db="EMBL/GenBank/DDBJ databases">
        <authorList>
            <person name="Varghese N."/>
            <person name="Submissions S."/>
        </authorList>
    </citation>
    <scope>NUCLEOTIDE SEQUENCE [LARGE SCALE GENOMIC DNA]</scope>
    <source>
        <strain evidence="4">DSM 45079</strain>
    </source>
</reference>
<dbReference type="STRING" id="419479.SAMN04488563_4166"/>
<evidence type="ECO:0000313" key="4">
    <source>
        <dbReference type="Proteomes" id="UP000182977"/>
    </source>
</evidence>
<accession>A0A1H2KRJ5</accession>
<dbReference type="InterPro" id="IPR013538">
    <property type="entry name" value="ASHA1/2-like_C"/>
</dbReference>
<feature type="domain" description="Activator of Hsp90 ATPase homologue 1/2-like C-terminal" evidence="2">
    <location>
        <begin position="16"/>
        <end position="123"/>
    </location>
</feature>
<dbReference type="Proteomes" id="UP000182977">
    <property type="component" value="Chromosome I"/>
</dbReference>
<dbReference type="AlphaFoldDB" id="A0A1H2KRJ5"/>
<dbReference type="Pfam" id="PF08327">
    <property type="entry name" value="AHSA1"/>
    <property type="match status" value="1"/>
</dbReference>
<gene>
    <name evidence="3" type="ORF">SAMN04488563_4166</name>
</gene>
<protein>
    <submittedName>
        <fullName evidence="3">Activator of Hsp90 ATPase homolog 1-like protein</fullName>
    </submittedName>
</protein>
<dbReference type="RefSeq" id="WP_046769267.1">
    <property type="nucleotide sequence ID" value="NZ_KQ061231.1"/>
</dbReference>
<dbReference type="InterPro" id="IPR023393">
    <property type="entry name" value="START-like_dom_sf"/>
</dbReference>
<comment type="similarity">
    <text evidence="1">Belongs to the AHA1 family.</text>
</comment>
<dbReference type="Gene3D" id="3.30.530.20">
    <property type="match status" value="1"/>
</dbReference>
<dbReference type="OrthoDB" id="8417725at2"/>
<sequence>MTQQFQFTWDGDLPGTPEQVWDAITVHAGGWLWPVQYEPGVGGSAAGMGEEGTVTAWDPPRHFATESPDRGGVNALDVVLTPADGGATTHVAYRHRGVADDDAEVSGGREHTKFYYHSLAEYVAHFAGREAAYLAADAPPSSAKNGFTTLRRALGIADDVVAGDSVRLTPSGLPAIDGVVDYVAPEFLGVRTEDALYRFYGRDAWGWPVGVAHHLFAPAADGVAAGRAWQAWLDDLYPTDTTEES</sequence>
<name>A0A1H2KRJ5_9ACTN</name>